<dbReference type="AlphaFoldDB" id="A0A7I9UVD8"/>
<dbReference type="InterPro" id="IPR036388">
    <property type="entry name" value="WH-like_DNA-bd_sf"/>
</dbReference>
<dbReference type="GO" id="GO:0006950">
    <property type="term" value="P:response to stress"/>
    <property type="evidence" value="ECO:0007669"/>
    <property type="project" value="TreeGrafter"/>
</dbReference>
<dbReference type="EMBL" id="BJOU01000001">
    <property type="protein sequence ID" value="GED96786.1"/>
    <property type="molecule type" value="Genomic_DNA"/>
</dbReference>
<dbReference type="Pfam" id="PF12802">
    <property type="entry name" value="MarR_2"/>
    <property type="match status" value="1"/>
</dbReference>
<dbReference type="PRINTS" id="PR00598">
    <property type="entry name" value="HTHMARR"/>
</dbReference>
<gene>
    <name evidence="2" type="ORF">nbrc107697_08250</name>
</gene>
<dbReference type="InterPro" id="IPR039422">
    <property type="entry name" value="MarR/SlyA-like"/>
</dbReference>
<name>A0A7I9UVD8_9ACTN</name>
<dbReference type="InterPro" id="IPR036390">
    <property type="entry name" value="WH_DNA-bd_sf"/>
</dbReference>
<dbReference type="Proteomes" id="UP000444980">
    <property type="component" value="Unassembled WGS sequence"/>
</dbReference>
<protein>
    <recommendedName>
        <fullName evidence="1">HTH marR-type domain-containing protein</fullName>
    </recommendedName>
</protein>
<dbReference type="PANTHER" id="PTHR33164">
    <property type="entry name" value="TRANSCRIPTIONAL REGULATOR, MARR FAMILY"/>
    <property type="match status" value="1"/>
</dbReference>
<sequence>MQPISTAVSPDTATASDRAFAALSGLAERLACAAKSSAMTDVVAADLTFSQFRTLMELGTRGTALSVHELAEAVDLSVAAAGRVVDKLVGLGFTDRREDPTDRRVKRVSLTESGHAFVTQAADARQDVLRDLVHRLPDDLAGALADAVEPILNGEIDYFAPPFPTES</sequence>
<comment type="caution">
    <text evidence="2">The sequence shown here is derived from an EMBL/GenBank/DDBJ whole genome shotgun (WGS) entry which is preliminary data.</text>
</comment>
<dbReference type="PROSITE" id="PS50995">
    <property type="entry name" value="HTH_MARR_2"/>
    <property type="match status" value="1"/>
</dbReference>
<evidence type="ECO:0000313" key="2">
    <source>
        <dbReference type="EMBL" id="GED96786.1"/>
    </source>
</evidence>
<dbReference type="Gene3D" id="1.10.10.10">
    <property type="entry name" value="Winged helix-like DNA-binding domain superfamily/Winged helix DNA-binding domain"/>
    <property type="match status" value="1"/>
</dbReference>
<dbReference type="RefSeq" id="WP_228460670.1">
    <property type="nucleotide sequence ID" value="NZ_BJOU01000001.1"/>
</dbReference>
<dbReference type="SMART" id="SM00347">
    <property type="entry name" value="HTH_MARR"/>
    <property type="match status" value="1"/>
</dbReference>
<dbReference type="SUPFAM" id="SSF46785">
    <property type="entry name" value="Winged helix' DNA-binding domain"/>
    <property type="match status" value="1"/>
</dbReference>
<dbReference type="PANTHER" id="PTHR33164:SF103">
    <property type="entry name" value="REGULATORY PROTEIN MARR"/>
    <property type="match status" value="1"/>
</dbReference>
<reference evidence="3" key="1">
    <citation type="submission" date="2019-06" db="EMBL/GenBank/DDBJ databases">
        <title>Gordonia isolated from sludge of a wastewater treatment plant.</title>
        <authorList>
            <person name="Tamura T."/>
            <person name="Aoyama K."/>
            <person name="Kang Y."/>
            <person name="Saito S."/>
            <person name="Akiyama N."/>
            <person name="Yazawa K."/>
            <person name="Gonoi T."/>
            <person name="Mikami Y."/>
        </authorList>
    </citation>
    <scope>NUCLEOTIDE SEQUENCE [LARGE SCALE GENOMIC DNA]</scope>
    <source>
        <strain evidence="3">NBRC 107697</strain>
    </source>
</reference>
<evidence type="ECO:0000259" key="1">
    <source>
        <dbReference type="PROSITE" id="PS50995"/>
    </source>
</evidence>
<evidence type="ECO:0000313" key="3">
    <source>
        <dbReference type="Proteomes" id="UP000444980"/>
    </source>
</evidence>
<organism evidence="2 3">
    <name type="scientific">Gordonia crocea</name>
    <dbReference type="NCBI Taxonomy" id="589162"/>
    <lineage>
        <taxon>Bacteria</taxon>
        <taxon>Bacillati</taxon>
        <taxon>Actinomycetota</taxon>
        <taxon>Actinomycetes</taxon>
        <taxon>Mycobacteriales</taxon>
        <taxon>Gordoniaceae</taxon>
        <taxon>Gordonia</taxon>
    </lineage>
</organism>
<proteinExistence type="predicted"/>
<keyword evidence="3" id="KW-1185">Reference proteome</keyword>
<dbReference type="InterPro" id="IPR000835">
    <property type="entry name" value="HTH_MarR-typ"/>
</dbReference>
<dbReference type="GO" id="GO:0003700">
    <property type="term" value="F:DNA-binding transcription factor activity"/>
    <property type="evidence" value="ECO:0007669"/>
    <property type="project" value="InterPro"/>
</dbReference>
<feature type="domain" description="HTH marR-type" evidence="1">
    <location>
        <begin position="16"/>
        <end position="153"/>
    </location>
</feature>
<accession>A0A7I9UVD8</accession>